<dbReference type="AlphaFoldDB" id="A0A1H7IZI1"/>
<feature type="chain" id="PRO_5011462764" evidence="2">
    <location>
        <begin position="23"/>
        <end position="346"/>
    </location>
</feature>
<dbReference type="RefSeq" id="WP_139195463.1">
    <property type="nucleotide sequence ID" value="NZ_FOBC01000003.1"/>
</dbReference>
<dbReference type="EMBL" id="FOBC01000003">
    <property type="protein sequence ID" value="SEK66235.1"/>
    <property type="molecule type" value="Genomic_DNA"/>
</dbReference>
<feature type="region of interest" description="Disordered" evidence="1">
    <location>
        <begin position="214"/>
        <end position="241"/>
    </location>
</feature>
<protein>
    <submittedName>
        <fullName evidence="3">Ca-activated chloride channel family protein</fullName>
    </submittedName>
</protein>
<gene>
    <name evidence="3" type="ORF">SAMN04488129_103225</name>
</gene>
<accession>A0A1H7IZI1</accession>
<reference evidence="4" key="1">
    <citation type="submission" date="2016-10" db="EMBL/GenBank/DDBJ databases">
        <authorList>
            <person name="Varghese N."/>
            <person name="Submissions S."/>
        </authorList>
    </citation>
    <scope>NUCLEOTIDE SEQUENCE [LARGE SCALE GENOMIC DNA]</scope>
    <source>
        <strain evidence="4">CGMCC 1.9150</strain>
    </source>
</reference>
<sequence>MPYLRRKVAGMLLGLWSMGAMASGEMTADLRLAEAESLEAVARAFLPEAEWQHKDAQALQAQVRQVLADGREGGASVFLPDADTGPLSNALLVVLNEESELPHVRYRLRYARASVDLEGQSPLPVELVEVARFNLGPARRTELVEMHGEERVAPAEVFGQGPDVAWRFVSRPIMGQMADITHAARHELPDEHAERCLGLPCRDAESLNEVVRDWPEPQPFEPEPFEPEPLEPQSPESALGEPSLELSLMEAGLERLWLIERDERGRARWRSPEWPESASAGEPFIEVSLERGLGQDDNVDVVIHHDQLMDHEIRALWQRLIAFDTGPEQRPLVWVAQEREFWPRPE</sequence>
<dbReference type="Proteomes" id="UP000198807">
    <property type="component" value="Unassembled WGS sequence"/>
</dbReference>
<organism evidence="3 4">
    <name type="scientific">Halomonas daqiaonensis</name>
    <dbReference type="NCBI Taxonomy" id="650850"/>
    <lineage>
        <taxon>Bacteria</taxon>
        <taxon>Pseudomonadati</taxon>
        <taxon>Pseudomonadota</taxon>
        <taxon>Gammaproteobacteria</taxon>
        <taxon>Oceanospirillales</taxon>
        <taxon>Halomonadaceae</taxon>
        <taxon>Halomonas</taxon>
    </lineage>
</organism>
<keyword evidence="2" id="KW-0732">Signal</keyword>
<evidence type="ECO:0000313" key="4">
    <source>
        <dbReference type="Proteomes" id="UP000198807"/>
    </source>
</evidence>
<evidence type="ECO:0000256" key="1">
    <source>
        <dbReference type="SAM" id="MobiDB-lite"/>
    </source>
</evidence>
<evidence type="ECO:0000313" key="3">
    <source>
        <dbReference type="EMBL" id="SEK66235.1"/>
    </source>
</evidence>
<name>A0A1H7IZI1_9GAMM</name>
<feature type="signal peptide" evidence="2">
    <location>
        <begin position="1"/>
        <end position="22"/>
    </location>
</feature>
<evidence type="ECO:0000256" key="2">
    <source>
        <dbReference type="SAM" id="SignalP"/>
    </source>
</evidence>
<keyword evidence="4" id="KW-1185">Reference proteome</keyword>
<proteinExistence type="predicted"/>
<dbReference type="OrthoDB" id="964913at2"/>